<accession>A0AAQ2ZEA8</accession>
<dbReference type="Proteomes" id="UP000294726">
    <property type="component" value="Chromosome"/>
</dbReference>
<name>A0AAQ2ZEA8_OENOE</name>
<evidence type="ECO:0000313" key="2">
    <source>
        <dbReference type="Proteomes" id="UP000294726"/>
    </source>
</evidence>
<gene>
    <name evidence="1" type="ORF">OENI_0778</name>
</gene>
<organism evidence="1 2">
    <name type="scientific">Oenococcus oeni</name>
    <name type="common">Leuconostoc oenos</name>
    <dbReference type="NCBI Taxonomy" id="1247"/>
    <lineage>
        <taxon>Bacteria</taxon>
        <taxon>Bacillati</taxon>
        <taxon>Bacillota</taxon>
        <taxon>Bacilli</taxon>
        <taxon>Lactobacillales</taxon>
        <taxon>Lactobacillaceae</taxon>
        <taxon>Oenococcus</taxon>
    </lineage>
</organism>
<dbReference type="AlphaFoldDB" id="A0AAQ2ZEA8"/>
<sequence length="38" mass="4329">MVTGIEPVITVLQTIALPLGYTTKKVTYKIIAKRKRKR</sequence>
<reference evidence="1 2" key="1">
    <citation type="submission" date="2018-08" db="EMBL/GenBank/DDBJ databases">
        <authorList>
            <person name="Lorentzen P. G. S. M."/>
        </authorList>
    </citation>
    <scope>NUCLEOTIDE SEQUENCE [LARGE SCALE GENOMIC DNA]</scope>
    <source>
        <strain evidence="1 2">CRBO_1381</strain>
    </source>
</reference>
<protein>
    <submittedName>
        <fullName evidence="1">Uncharacterized protein</fullName>
    </submittedName>
</protein>
<dbReference type="EMBL" id="LR031358">
    <property type="protein sequence ID" value="VDB97877.1"/>
    <property type="molecule type" value="Genomic_DNA"/>
</dbReference>
<proteinExistence type="predicted"/>
<evidence type="ECO:0000313" key="1">
    <source>
        <dbReference type="EMBL" id="VDB97877.1"/>
    </source>
</evidence>